<reference evidence="1 2" key="1">
    <citation type="journal article" date="2015" name="Genome Biol. Evol.">
        <title>Comparative Genomics of a Bacterivorous Green Alga Reveals Evolutionary Causalities and Consequences of Phago-Mixotrophic Mode of Nutrition.</title>
        <authorList>
            <person name="Burns J.A."/>
            <person name="Paasch A."/>
            <person name="Narechania A."/>
            <person name="Kim E."/>
        </authorList>
    </citation>
    <scope>NUCLEOTIDE SEQUENCE [LARGE SCALE GENOMIC DNA]</scope>
    <source>
        <strain evidence="1 2">PLY_AMNH</strain>
    </source>
</reference>
<proteinExistence type="predicted"/>
<gene>
    <name evidence="1" type="ORF">CYMTET_15012</name>
</gene>
<keyword evidence="2" id="KW-1185">Reference proteome</keyword>
<dbReference type="AlphaFoldDB" id="A0AAE0GGE2"/>
<comment type="caution">
    <text evidence="1">The sequence shown here is derived from an EMBL/GenBank/DDBJ whole genome shotgun (WGS) entry which is preliminary data.</text>
</comment>
<name>A0AAE0GGE2_9CHLO</name>
<protein>
    <submittedName>
        <fullName evidence="1">Uncharacterized protein</fullName>
    </submittedName>
</protein>
<dbReference type="EMBL" id="LGRX02006308">
    <property type="protein sequence ID" value="KAK3276951.1"/>
    <property type="molecule type" value="Genomic_DNA"/>
</dbReference>
<evidence type="ECO:0000313" key="1">
    <source>
        <dbReference type="EMBL" id="KAK3276951.1"/>
    </source>
</evidence>
<sequence>MKQVAMMHGRPGRLRRMRVDTQEWQAGEGEWEGGANEELDADGTVEMGEEWCSGCCWMLQMMGWRLGSSLAACGWTTKQGSARSERQKADVAYLFGIGQPALAYTTFPPNAVHGCQGTSQAGANDGHDVFGRNVAQVARTENEGHVTTATSKE</sequence>
<dbReference type="Proteomes" id="UP001190700">
    <property type="component" value="Unassembled WGS sequence"/>
</dbReference>
<organism evidence="1 2">
    <name type="scientific">Cymbomonas tetramitiformis</name>
    <dbReference type="NCBI Taxonomy" id="36881"/>
    <lineage>
        <taxon>Eukaryota</taxon>
        <taxon>Viridiplantae</taxon>
        <taxon>Chlorophyta</taxon>
        <taxon>Pyramimonadophyceae</taxon>
        <taxon>Pyramimonadales</taxon>
        <taxon>Pyramimonadaceae</taxon>
        <taxon>Cymbomonas</taxon>
    </lineage>
</organism>
<evidence type="ECO:0000313" key="2">
    <source>
        <dbReference type="Proteomes" id="UP001190700"/>
    </source>
</evidence>
<accession>A0AAE0GGE2</accession>